<evidence type="ECO:0000256" key="2">
    <source>
        <dbReference type="ARBA" id="ARBA00023015"/>
    </source>
</evidence>
<evidence type="ECO:0000256" key="4">
    <source>
        <dbReference type="ARBA" id="ARBA00023163"/>
    </source>
</evidence>
<dbReference type="InterPro" id="IPR013325">
    <property type="entry name" value="RNA_pol_sigma_r2"/>
</dbReference>
<evidence type="ECO:0000256" key="3">
    <source>
        <dbReference type="ARBA" id="ARBA00023082"/>
    </source>
</evidence>
<dbReference type="Proteomes" id="UP001413721">
    <property type="component" value="Unassembled WGS sequence"/>
</dbReference>
<feature type="domain" description="RNA polymerase sigma-70 region 2" evidence="5">
    <location>
        <begin position="16"/>
        <end position="83"/>
    </location>
</feature>
<dbReference type="InterPro" id="IPR013249">
    <property type="entry name" value="RNA_pol_sigma70_r4_t2"/>
</dbReference>
<comment type="caution">
    <text evidence="7">The sequence shown here is derived from an EMBL/GenBank/DDBJ whole genome shotgun (WGS) entry which is preliminary data.</text>
</comment>
<sequence length="177" mass="19577">MATPSVTDADQKLQVYLAHRSALVDYAAPLLGSRAWAEDVVQEAYLRFAGTASLPADRKPILHPVAYLYRIVRNIAMDWERHRALGRITDLGDDAFHALPSATPTPEQEAIDRDELRVVAEALAELPERTRIAFEQHRMGGRSLQDVADGLGVSVTLVHQMVKKAMTHCAARLDALD</sequence>
<dbReference type="Pfam" id="PF04542">
    <property type="entry name" value="Sigma70_r2"/>
    <property type="match status" value="1"/>
</dbReference>
<dbReference type="NCBIfam" id="TIGR02937">
    <property type="entry name" value="sigma70-ECF"/>
    <property type="match status" value="1"/>
</dbReference>
<dbReference type="SUPFAM" id="SSF88946">
    <property type="entry name" value="Sigma2 domain of RNA polymerase sigma factors"/>
    <property type="match status" value="1"/>
</dbReference>
<reference evidence="7 8" key="1">
    <citation type="submission" date="2024-03" db="EMBL/GenBank/DDBJ databases">
        <title>High-quality draft genome sequencing of Tistrella sp. BH-R2-4.</title>
        <authorList>
            <person name="Dong C."/>
        </authorList>
    </citation>
    <scope>NUCLEOTIDE SEQUENCE [LARGE SCALE GENOMIC DNA]</scope>
    <source>
        <strain evidence="7 8">BH-R2-4</strain>
    </source>
</reference>
<name>A0ABU9YNT1_9PROT</name>
<accession>A0ABU9YNT1</accession>
<keyword evidence="8" id="KW-1185">Reference proteome</keyword>
<protein>
    <submittedName>
        <fullName evidence="7">Sigma-70 family RNA polymerase sigma factor</fullName>
    </submittedName>
</protein>
<dbReference type="PANTHER" id="PTHR43133">
    <property type="entry name" value="RNA POLYMERASE ECF-TYPE SIGMA FACTO"/>
    <property type="match status" value="1"/>
</dbReference>
<proteinExistence type="inferred from homology"/>
<keyword evidence="2" id="KW-0805">Transcription regulation</keyword>
<dbReference type="SUPFAM" id="SSF88659">
    <property type="entry name" value="Sigma3 and sigma4 domains of RNA polymerase sigma factors"/>
    <property type="match status" value="1"/>
</dbReference>
<dbReference type="Gene3D" id="1.10.1740.10">
    <property type="match status" value="1"/>
</dbReference>
<evidence type="ECO:0000259" key="6">
    <source>
        <dbReference type="Pfam" id="PF08281"/>
    </source>
</evidence>
<dbReference type="InterPro" id="IPR007627">
    <property type="entry name" value="RNA_pol_sigma70_r2"/>
</dbReference>
<dbReference type="PANTHER" id="PTHR43133:SF63">
    <property type="entry name" value="RNA POLYMERASE SIGMA FACTOR FECI-RELATED"/>
    <property type="match status" value="1"/>
</dbReference>
<keyword evidence="3" id="KW-0731">Sigma factor</keyword>
<keyword evidence="4" id="KW-0804">Transcription</keyword>
<evidence type="ECO:0000256" key="1">
    <source>
        <dbReference type="ARBA" id="ARBA00010641"/>
    </source>
</evidence>
<dbReference type="Pfam" id="PF08281">
    <property type="entry name" value="Sigma70_r4_2"/>
    <property type="match status" value="1"/>
</dbReference>
<dbReference type="RefSeq" id="WP_345931898.1">
    <property type="nucleotide sequence ID" value="NZ_JBBKTV010000002.1"/>
</dbReference>
<dbReference type="InterPro" id="IPR036388">
    <property type="entry name" value="WH-like_DNA-bd_sf"/>
</dbReference>
<comment type="similarity">
    <text evidence="1">Belongs to the sigma-70 factor family. ECF subfamily.</text>
</comment>
<dbReference type="InterPro" id="IPR014284">
    <property type="entry name" value="RNA_pol_sigma-70_dom"/>
</dbReference>
<evidence type="ECO:0000313" key="7">
    <source>
        <dbReference type="EMBL" id="MEN2990444.1"/>
    </source>
</evidence>
<dbReference type="InterPro" id="IPR013324">
    <property type="entry name" value="RNA_pol_sigma_r3/r4-like"/>
</dbReference>
<gene>
    <name evidence="7" type="ORF">WG926_19180</name>
</gene>
<dbReference type="Gene3D" id="1.10.10.10">
    <property type="entry name" value="Winged helix-like DNA-binding domain superfamily/Winged helix DNA-binding domain"/>
    <property type="match status" value="1"/>
</dbReference>
<evidence type="ECO:0000313" key="8">
    <source>
        <dbReference type="Proteomes" id="UP001413721"/>
    </source>
</evidence>
<feature type="domain" description="RNA polymerase sigma factor 70 region 4 type 2" evidence="6">
    <location>
        <begin position="118"/>
        <end position="169"/>
    </location>
</feature>
<dbReference type="InterPro" id="IPR039425">
    <property type="entry name" value="RNA_pol_sigma-70-like"/>
</dbReference>
<dbReference type="EMBL" id="JBBKTW010000007">
    <property type="protein sequence ID" value="MEN2990444.1"/>
    <property type="molecule type" value="Genomic_DNA"/>
</dbReference>
<evidence type="ECO:0000259" key="5">
    <source>
        <dbReference type="Pfam" id="PF04542"/>
    </source>
</evidence>
<organism evidence="7 8">
    <name type="scientific">Tistrella arctica</name>
    <dbReference type="NCBI Taxonomy" id="3133430"/>
    <lineage>
        <taxon>Bacteria</taxon>
        <taxon>Pseudomonadati</taxon>
        <taxon>Pseudomonadota</taxon>
        <taxon>Alphaproteobacteria</taxon>
        <taxon>Geminicoccales</taxon>
        <taxon>Geminicoccaceae</taxon>
        <taxon>Tistrella</taxon>
    </lineage>
</organism>